<dbReference type="SMART" id="SM00564">
    <property type="entry name" value="PQQ"/>
    <property type="match status" value="5"/>
</dbReference>
<evidence type="ECO:0000256" key="1">
    <source>
        <dbReference type="SAM" id="SignalP"/>
    </source>
</evidence>
<dbReference type="InterPro" id="IPR011047">
    <property type="entry name" value="Quinoprotein_ADH-like_sf"/>
</dbReference>
<dbReference type="Pfam" id="PF13360">
    <property type="entry name" value="PQQ_2"/>
    <property type="match status" value="2"/>
</dbReference>
<keyword evidence="1" id="KW-0732">Signal</keyword>
<dbReference type="InterPro" id="IPR015943">
    <property type="entry name" value="WD40/YVTN_repeat-like_dom_sf"/>
</dbReference>
<organism evidence="4 5">
    <name type="scientific">Caldisericum exile</name>
    <dbReference type="NCBI Taxonomy" id="693075"/>
    <lineage>
        <taxon>Bacteria</taxon>
        <taxon>Pseudomonadati</taxon>
        <taxon>Caldisericota/Cryosericota group</taxon>
        <taxon>Caldisericota</taxon>
        <taxon>Caldisericia</taxon>
        <taxon>Caldisericales</taxon>
        <taxon>Caldisericaceae</taxon>
        <taxon>Caldisericum</taxon>
    </lineage>
</organism>
<comment type="caution">
    <text evidence="4">The sequence shown here is derived from an EMBL/GenBank/DDBJ whole genome shotgun (WGS) entry which is preliminary data.</text>
</comment>
<dbReference type="AlphaFoldDB" id="A0A2J6WFB3"/>
<dbReference type="PANTHER" id="PTHR34512:SF30">
    <property type="entry name" value="OUTER MEMBRANE PROTEIN ASSEMBLY FACTOR BAMB"/>
    <property type="match status" value="1"/>
</dbReference>
<dbReference type="SUPFAM" id="SSF50998">
    <property type="entry name" value="Quinoprotein alcohol dehydrogenase-like"/>
    <property type="match status" value="1"/>
</dbReference>
<feature type="domain" description="Pyrrolo-quinoline quinone repeat" evidence="3">
    <location>
        <begin position="136"/>
        <end position="220"/>
    </location>
</feature>
<evidence type="ECO:0000259" key="3">
    <source>
        <dbReference type="Pfam" id="PF13360"/>
    </source>
</evidence>
<evidence type="ECO:0000313" key="4">
    <source>
        <dbReference type="EMBL" id="PMP68261.1"/>
    </source>
</evidence>
<dbReference type="PANTHER" id="PTHR34512">
    <property type="entry name" value="CELL SURFACE PROTEIN"/>
    <property type="match status" value="1"/>
</dbReference>
<feature type="signal peptide" evidence="1">
    <location>
        <begin position="1"/>
        <end position="24"/>
    </location>
</feature>
<dbReference type="Gene3D" id="2.130.10.10">
    <property type="entry name" value="YVTN repeat-like/Quinoprotein amine dehydrogenase"/>
    <property type="match status" value="2"/>
</dbReference>
<dbReference type="Pfam" id="PF07833">
    <property type="entry name" value="Cu_amine_oxidN1"/>
    <property type="match status" value="1"/>
</dbReference>
<dbReference type="InterPro" id="IPR018391">
    <property type="entry name" value="PQQ_b-propeller_rpt"/>
</dbReference>
<accession>A0A2J6WFB3</accession>
<feature type="domain" description="Pyrrolo-quinoline quinone repeat" evidence="3">
    <location>
        <begin position="286"/>
        <end position="368"/>
    </location>
</feature>
<dbReference type="Gene3D" id="3.30.457.10">
    <property type="entry name" value="Copper amine oxidase-like, N-terminal domain"/>
    <property type="match status" value="1"/>
</dbReference>
<evidence type="ECO:0000259" key="2">
    <source>
        <dbReference type="Pfam" id="PF07833"/>
    </source>
</evidence>
<sequence length="826" mass="91741">MKKSIVCFIIFVLLFILFPHFSPAKSQLSDASCNNFLFDERHSGFYPFSTEFVSGVPKGKLNVGSPFTSVLVLNNGYIFVNSASYLCIFDNYGGIVSLIKRSGEIPYASPVILNNLLIFTMTNTILAGYDIVHKNIVWRFFGDSRINTPLVYGNNIYFLTEKGYLYALDSYGKLIWKVFVDMSTLKTPIISNSLIYTLNDLGSLYSIDTNGKVVWEFPLLTNQLVRHGAYLLASKDNMLFAAVNGKNEGTLFAIKDKKVVFTYKTGLISSNPAVDELGNVYIGDADGKVYAINSAGKLLWSFTTNNGSIQSGCTISSDGTIFAVTSQNTLYAITKNGQLRWKYNLPSETFSPVVIANDGTLFVNARDELYVFNDYILSVEGSSSCDVTLEPKKSHYAPNEIIKLTAKPKLPFSFLYWKSSPDEQIYKDNPLYLTMNMNKKIGREEIHIKAVVSLLAPIYKYNIEASSNGYGKITPEKATVVMGDSLTFTFQPIEFYTVKDVLLDGISVINSVTQLDNGSFTYTLSNINQDHKIYVKFEKLNYCIVAKAGEGGKIVPSGIITLNPHESVIFTIIPDFGYEVKDVLVDGKSVGKEFTHGFLNVLGNHTITAEFQKQTFIIEANSVGPGNIEPVGKIRVYYGDSKTFNFIPNEGMKVADVNVDNISIGPQTSYTFTKISTNHKITVFFERKPIEYKIILKIGEEGFSVNGVVKKLDSPPVIKNGRTLVAIRPIIESIGGTISWNANNRSVYIETDFAVITLWIGKPNATVEIRGTGISEIKPIDPDNPKVVPEIINSRTMLPLRFISENLGGKVDWDPINKTITIVFVL</sequence>
<protein>
    <recommendedName>
        <fullName evidence="6">Copper amine oxidase-like N-terminal domain-containing protein</fullName>
    </recommendedName>
</protein>
<name>A0A2J6WFB3_9BACT</name>
<dbReference type="Proteomes" id="UP000237040">
    <property type="component" value="Unassembled WGS sequence"/>
</dbReference>
<dbReference type="EMBL" id="PNIL01000024">
    <property type="protein sequence ID" value="PMP68261.1"/>
    <property type="molecule type" value="Genomic_DNA"/>
</dbReference>
<evidence type="ECO:0000313" key="5">
    <source>
        <dbReference type="Proteomes" id="UP000237040"/>
    </source>
</evidence>
<dbReference type="InterPro" id="IPR012854">
    <property type="entry name" value="Cu_amine_oxidase-like_N"/>
</dbReference>
<evidence type="ECO:0008006" key="6">
    <source>
        <dbReference type="Google" id="ProtNLM"/>
    </source>
</evidence>
<reference evidence="4 5" key="1">
    <citation type="submission" date="2018-01" db="EMBL/GenBank/DDBJ databases">
        <title>Metagenomic assembled genomes from two thermal pools in the Uzon Caldera, Kamchatka, Russia.</title>
        <authorList>
            <person name="Wilkins L."/>
            <person name="Ettinger C."/>
        </authorList>
    </citation>
    <scope>NUCLEOTIDE SEQUENCE [LARGE SCALE GENOMIC DNA]</scope>
    <source>
        <strain evidence="4">ZAV-07</strain>
    </source>
</reference>
<proteinExistence type="predicted"/>
<feature type="chain" id="PRO_5014451137" description="Copper amine oxidase-like N-terminal domain-containing protein" evidence="1">
    <location>
        <begin position="25"/>
        <end position="826"/>
    </location>
</feature>
<feature type="domain" description="Copper amine oxidase-like N-terminal" evidence="2">
    <location>
        <begin position="705"/>
        <end position="822"/>
    </location>
</feature>
<dbReference type="InterPro" id="IPR036582">
    <property type="entry name" value="Mao_N_sf"/>
</dbReference>
<dbReference type="InterPro" id="IPR002372">
    <property type="entry name" value="PQQ_rpt_dom"/>
</dbReference>
<dbReference type="SUPFAM" id="SSF55383">
    <property type="entry name" value="Copper amine oxidase, domain N"/>
    <property type="match status" value="1"/>
</dbReference>
<gene>
    <name evidence="4" type="ORF">C0189_01620</name>
</gene>